<dbReference type="InterPro" id="IPR020815">
    <property type="entry name" value="Ribosomal_bS6_CS"/>
</dbReference>
<dbReference type="PANTHER" id="PTHR21011:SF1">
    <property type="entry name" value="SMALL RIBOSOMAL SUBUNIT PROTEIN BS6M"/>
    <property type="match status" value="1"/>
</dbReference>
<dbReference type="HAMAP" id="MF_00360">
    <property type="entry name" value="Ribosomal_bS6"/>
    <property type="match status" value="1"/>
</dbReference>
<keyword evidence="7" id="KW-0934">Plastid</keyword>
<reference evidence="7" key="1">
    <citation type="journal article" date="2019" name="Mol. Phylogenet. Evol.">
        <title>Morphological evolution and classification of the red algal order Ceramiales inferred using plastid phylogenomics.</title>
        <authorList>
            <person name="Diaz-Tapia P."/>
            <person name="Pasella M.M."/>
            <person name="Verbruggen H."/>
            <person name="Maggs C.A."/>
        </authorList>
    </citation>
    <scope>NUCLEOTIDE SEQUENCE</scope>
    <source>
        <strain evidence="7">PD2956</strain>
    </source>
</reference>
<accession>A0A4D6WJM4</accession>
<keyword evidence="4 7" id="KW-0689">Ribosomal protein</keyword>
<dbReference type="Gene3D" id="3.30.70.60">
    <property type="match status" value="1"/>
</dbReference>
<evidence type="ECO:0000313" key="7">
    <source>
        <dbReference type="EMBL" id="QCI04099.1"/>
    </source>
</evidence>
<geneLocation type="plastid" evidence="7"/>
<dbReference type="GO" id="GO:0003735">
    <property type="term" value="F:structural constituent of ribosome"/>
    <property type="evidence" value="ECO:0007669"/>
    <property type="project" value="InterPro"/>
</dbReference>
<dbReference type="GO" id="GO:1990904">
    <property type="term" value="C:ribonucleoprotein complex"/>
    <property type="evidence" value="ECO:0007669"/>
    <property type="project" value="UniProtKB-KW"/>
</dbReference>
<name>A0A4D6WJM4_9FLOR</name>
<sequence length="104" mass="12340">MFLNHYETIYILKPDVTESQNLFIVNHYKSLIKKHGGKNISVQHRGKRHLSYSIKDFYDGIYVQMNYSANGYLIQLLDKSMKFNDDIIRHLNVKQELLDTISIY</sequence>
<dbReference type="InterPro" id="IPR035980">
    <property type="entry name" value="Ribosomal_bS6_sf"/>
</dbReference>
<evidence type="ECO:0000256" key="2">
    <source>
        <dbReference type="ARBA" id="ARBA00022730"/>
    </source>
</evidence>
<dbReference type="InterPro" id="IPR014717">
    <property type="entry name" value="Transl_elong_EF1B/ribsomal_bS6"/>
</dbReference>
<evidence type="ECO:0000256" key="5">
    <source>
        <dbReference type="ARBA" id="ARBA00023274"/>
    </source>
</evidence>
<dbReference type="SUPFAM" id="SSF54995">
    <property type="entry name" value="Ribosomal protein S6"/>
    <property type="match status" value="1"/>
</dbReference>
<dbReference type="InterPro" id="IPR000529">
    <property type="entry name" value="Ribosomal_bS6"/>
</dbReference>
<protein>
    <recommendedName>
        <fullName evidence="6">30S ribosomal protein S6, chloroplastic</fullName>
    </recommendedName>
</protein>
<evidence type="ECO:0000256" key="3">
    <source>
        <dbReference type="ARBA" id="ARBA00022884"/>
    </source>
</evidence>
<organism evidence="7">
    <name type="scientific">Antithamnionella ternifolia</name>
    <dbReference type="NCBI Taxonomy" id="207919"/>
    <lineage>
        <taxon>Eukaryota</taxon>
        <taxon>Rhodophyta</taxon>
        <taxon>Florideophyceae</taxon>
        <taxon>Rhodymeniophycidae</taxon>
        <taxon>Ceramiales</taxon>
        <taxon>Ceramiaceae</taxon>
        <taxon>Antithamnionella</taxon>
    </lineage>
</organism>
<evidence type="ECO:0000256" key="6">
    <source>
        <dbReference type="ARBA" id="ARBA00035537"/>
    </source>
</evidence>
<keyword evidence="5" id="KW-0687">Ribonucleoprotein</keyword>
<dbReference type="Pfam" id="PF01250">
    <property type="entry name" value="Ribosomal_S6"/>
    <property type="match status" value="1"/>
</dbReference>
<keyword evidence="2" id="KW-0699">rRNA-binding</keyword>
<dbReference type="NCBIfam" id="TIGR00166">
    <property type="entry name" value="S6"/>
    <property type="match status" value="1"/>
</dbReference>
<evidence type="ECO:0000256" key="1">
    <source>
        <dbReference type="ARBA" id="ARBA00009512"/>
    </source>
</evidence>
<dbReference type="GO" id="GO:0006412">
    <property type="term" value="P:translation"/>
    <property type="evidence" value="ECO:0007669"/>
    <property type="project" value="InterPro"/>
</dbReference>
<dbReference type="PROSITE" id="PS01048">
    <property type="entry name" value="RIBOSOMAL_S6"/>
    <property type="match status" value="1"/>
</dbReference>
<dbReference type="CDD" id="cd15487">
    <property type="entry name" value="bS6_chloro_cyano"/>
    <property type="match status" value="1"/>
</dbReference>
<dbReference type="GO" id="GO:0070181">
    <property type="term" value="F:small ribosomal subunit rRNA binding"/>
    <property type="evidence" value="ECO:0007669"/>
    <property type="project" value="TreeGrafter"/>
</dbReference>
<dbReference type="PANTHER" id="PTHR21011">
    <property type="entry name" value="MITOCHONDRIAL 28S RIBOSOMAL PROTEIN S6"/>
    <property type="match status" value="1"/>
</dbReference>
<gene>
    <name evidence="7" type="primary">rps6</name>
</gene>
<evidence type="ECO:0000256" key="4">
    <source>
        <dbReference type="ARBA" id="ARBA00022980"/>
    </source>
</evidence>
<comment type="similarity">
    <text evidence="1">Belongs to the bacterial ribosomal protein bS6 family.</text>
</comment>
<dbReference type="EMBL" id="MK814608">
    <property type="protein sequence ID" value="QCI04099.1"/>
    <property type="molecule type" value="Genomic_DNA"/>
</dbReference>
<keyword evidence="3" id="KW-0694">RNA-binding</keyword>
<dbReference type="GO" id="GO:0005737">
    <property type="term" value="C:cytoplasm"/>
    <property type="evidence" value="ECO:0007669"/>
    <property type="project" value="UniProtKB-ARBA"/>
</dbReference>
<dbReference type="InterPro" id="IPR020814">
    <property type="entry name" value="Ribosomal_S6_plastid/chlpt"/>
</dbReference>
<dbReference type="AlphaFoldDB" id="A0A4D6WJM4"/>
<proteinExistence type="inferred from homology"/>
<reference evidence="7" key="2">
    <citation type="submission" date="2019-04" db="EMBL/GenBank/DDBJ databases">
        <authorList>
            <person name="Pasella M."/>
        </authorList>
    </citation>
    <scope>NUCLEOTIDE SEQUENCE</scope>
    <source>
        <strain evidence="7">PD2956</strain>
    </source>
</reference>
<dbReference type="GO" id="GO:0005840">
    <property type="term" value="C:ribosome"/>
    <property type="evidence" value="ECO:0007669"/>
    <property type="project" value="UniProtKB-KW"/>
</dbReference>